<dbReference type="NCBIfam" id="TIGR01574">
    <property type="entry name" value="miaB-methiolase"/>
    <property type="match status" value="1"/>
</dbReference>
<dbReference type="SFLD" id="SFLDS00029">
    <property type="entry name" value="Radical_SAM"/>
    <property type="match status" value="1"/>
</dbReference>
<keyword evidence="5 13" id="KW-0479">Metal-binding</keyword>
<dbReference type="InterPro" id="IPR013848">
    <property type="entry name" value="Methylthiotransferase_N"/>
</dbReference>
<dbReference type="SFLD" id="SFLDF00273">
    <property type="entry name" value="(dimethylallyl)adenosine_tRNA"/>
    <property type="match status" value="1"/>
</dbReference>
<dbReference type="InterPro" id="IPR006463">
    <property type="entry name" value="MiaB_methiolase"/>
</dbReference>
<dbReference type="GO" id="GO:0051539">
    <property type="term" value="F:4 iron, 4 sulfur cluster binding"/>
    <property type="evidence" value="ECO:0007669"/>
    <property type="project" value="UniProtKB-UniRule"/>
</dbReference>
<keyword evidence="2 13" id="KW-0004">4Fe-4S</keyword>
<dbReference type="Gene3D" id="3.40.50.12160">
    <property type="entry name" value="Methylthiotransferase, N-terminal domain"/>
    <property type="match status" value="1"/>
</dbReference>
<keyword evidence="4 13" id="KW-0949">S-adenosyl-L-methionine</keyword>
<dbReference type="GO" id="GO:0005829">
    <property type="term" value="C:cytosol"/>
    <property type="evidence" value="ECO:0007669"/>
    <property type="project" value="TreeGrafter"/>
</dbReference>
<dbReference type="SFLD" id="SFLDG01061">
    <property type="entry name" value="methylthiotransferase"/>
    <property type="match status" value="1"/>
</dbReference>
<evidence type="ECO:0000256" key="7">
    <source>
        <dbReference type="ARBA" id="ARBA00023014"/>
    </source>
</evidence>
<dbReference type="EC" id="2.8.4.3" evidence="8 13"/>
<comment type="subunit">
    <text evidence="13">Monomer.</text>
</comment>
<dbReference type="InterPro" id="IPR023404">
    <property type="entry name" value="rSAM_horseshoe"/>
</dbReference>
<keyword evidence="3 13" id="KW-0808">Transferase</keyword>
<evidence type="ECO:0000256" key="1">
    <source>
        <dbReference type="ARBA" id="ARBA00003234"/>
    </source>
</evidence>
<dbReference type="PROSITE" id="PS50926">
    <property type="entry name" value="TRAM"/>
    <property type="match status" value="1"/>
</dbReference>
<dbReference type="OrthoDB" id="9805215at2"/>
<evidence type="ECO:0000256" key="10">
    <source>
        <dbReference type="ARBA" id="ARBA00068570"/>
    </source>
</evidence>
<comment type="catalytic activity">
    <reaction evidence="9 13">
        <text>N(6)-dimethylallyladenosine(37) in tRNA + (sulfur carrier)-SH + AH2 + 2 S-adenosyl-L-methionine = 2-methylsulfanyl-N(6)-dimethylallyladenosine(37) in tRNA + (sulfur carrier)-H + 5'-deoxyadenosine + L-methionine + A + S-adenosyl-L-homocysteine + 2 H(+)</text>
        <dbReference type="Rhea" id="RHEA:37067"/>
        <dbReference type="Rhea" id="RHEA-COMP:10375"/>
        <dbReference type="Rhea" id="RHEA-COMP:10376"/>
        <dbReference type="Rhea" id="RHEA-COMP:14737"/>
        <dbReference type="Rhea" id="RHEA-COMP:14739"/>
        <dbReference type="ChEBI" id="CHEBI:13193"/>
        <dbReference type="ChEBI" id="CHEBI:15378"/>
        <dbReference type="ChEBI" id="CHEBI:17319"/>
        <dbReference type="ChEBI" id="CHEBI:17499"/>
        <dbReference type="ChEBI" id="CHEBI:29917"/>
        <dbReference type="ChEBI" id="CHEBI:57844"/>
        <dbReference type="ChEBI" id="CHEBI:57856"/>
        <dbReference type="ChEBI" id="CHEBI:59789"/>
        <dbReference type="ChEBI" id="CHEBI:64428"/>
        <dbReference type="ChEBI" id="CHEBI:74415"/>
        <dbReference type="ChEBI" id="CHEBI:74417"/>
        <dbReference type="EC" id="2.8.4.3"/>
    </reaction>
</comment>
<feature type="binding site" evidence="13">
    <location>
        <position position="55"/>
    </location>
    <ligand>
        <name>[4Fe-4S] cluster</name>
        <dbReference type="ChEBI" id="CHEBI:49883"/>
        <label>1</label>
    </ligand>
</feature>
<dbReference type="SMART" id="SM00729">
    <property type="entry name" value="Elp3"/>
    <property type="match status" value="1"/>
</dbReference>
<dbReference type="FunFam" id="3.80.30.20:FF:000001">
    <property type="entry name" value="tRNA-2-methylthio-N(6)-dimethylallyladenosine synthase 2"/>
    <property type="match status" value="1"/>
</dbReference>
<evidence type="ECO:0000313" key="15">
    <source>
        <dbReference type="Proteomes" id="UP000287394"/>
    </source>
</evidence>
<dbReference type="Pfam" id="PF04055">
    <property type="entry name" value="Radical_SAM"/>
    <property type="match status" value="1"/>
</dbReference>
<dbReference type="PROSITE" id="PS01278">
    <property type="entry name" value="MTTASE_RADICAL"/>
    <property type="match status" value="1"/>
</dbReference>
<dbReference type="EMBL" id="AP025739">
    <property type="protein sequence ID" value="BDI31836.1"/>
    <property type="molecule type" value="Genomic_DNA"/>
</dbReference>
<dbReference type="FunCoup" id="A0A402D3J9">
    <property type="interactions" value="490"/>
</dbReference>
<dbReference type="PROSITE" id="PS51449">
    <property type="entry name" value="MTTASE_N"/>
    <property type="match status" value="1"/>
</dbReference>
<keyword evidence="7 13" id="KW-0411">Iron-sulfur</keyword>
<comment type="subcellular location">
    <subcellularLocation>
        <location evidence="13">Cytoplasm</location>
    </subcellularLocation>
</comment>
<dbReference type="GO" id="GO:0046872">
    <property type="term" value="F:metal ion binding"/>
    <property type="evidence" value="ECO:0007669"/>
    <property type="project" value="UniProtKB-KW"/>
</dbReference>
<dbReference type="CDD" id="cd01335">
    <property type="entry name" value="Radical_SAM"/>
    <property type="match status" value="1"/>
</dbReference>
<feature type="binding site" evidence="13">
    <location>
        <position position="169"/>
    </location>
    <ligand>
        <name>[4Fe-4S] cluster</name>
        <dbReference type="ChEBI" id="CHEBI:49883"/>
        <label>2</label>
        <note>4Fe-4S-S-AdoMet</note>
    </ligand>
</feature>
<dbReference type="InterPro" id="IPR038135">
    <property type="entry name" value="Methylthiotransferase_N_sf"/>
</dbReference>
<dbReference type="RefSeq" id="WP_119324129.1">
    <property type="nucleotide sequence ID" value="NZ_AP025739.1"/>
</dbReference>
<dbReference type="InterPro" id="IPR005839">
    <property type="entry name" value="Methylthiotransferase"/>
</dbReference>
<name>A0A402D3J9_9BACT</name>
<dbReference type="InterPro" id="IPR058240">
    <property type="entry name" value="rSAM_sf"/>
</dbReference>
<keyword evidence="6 13" id="KW-0408">Iron</keyword>
<dbReference type="InterPro" id="IPR020612">
    <property type="entry name" value="Methylthiotransferase_CS"/>
</dbReference>
<dbReference type="SFLD" id="SFLDG01082">
    <property type="entry name" value="B12-binding_domain_containing"/>
    <property type="match status" value="1"/>
</dbReference>
<dbReference type="InterPro" id="IPR006638">
    <property type="entry name" value="Elp3/MiaA/NifB-like_rSAM"/>
</dbReference>
<dbReference type="InterPro" id="IPR007197">
    <property type="entry name" value="rSAM"/>
</dbReference>
<dbReference type="FunFam" id="3.40.50.12160:FF:000003">
    <property type="entry name" value="CDK5 regulatory subunit-associated protein 1"/>
    <property type="match status" value="1"/>
</dbReference>
<evidence type="ECO:0000256" key="12">
    <source>
        <dbReference type="ARBA" id="ARBA00081141"/>
    </source>
</evidence>
<gene>
    <name evidence="13 14" type="primary">miaB</name>
    <name evidence="14" type="ORF">CCAX7_38870</name>
</gene>
<keyword evidence="15" id="KW-1185">Reference proteome</keyword>
<accession>A0A402D3J9</accession>
<evidence type="ECO:0000256" key="13">
    <source>
        <dbReference type="HAMAP-Rule" id="MF_01864"/>
    </source>
</evidence>
<dbReference type="Proteomes" id="UP000287394">
    <property type="component" value="Chromosome"/>
</dbReference>
<evidence type="ECO:0000256" key="9">
    <source>
        <dbReference type="ARBA" id="ARBA00051425"/>
    </source>
</evidence>
<evidence type="ECO:0000256" key="4">
    <source>
        <dbReference type="ARBA" id="ARBA00022691"/>
    </source>
</evidence>
<comment type="function">
    <text evidence="1 13">Catalyzes the methylthiolation of N6-(dimethylallyl)adenosine (i(6)A), leading to the formation of 2-methylthio-N6-(dimethylallyl)adenosine (ms(2)i(6)A) at position 37 in tRNAs that read codons beginning with uridine.</text>
</comment>
<feature type="binding site" evidence="13">
    <location>
        <position position="173"/>
    </location>
    <ligand>
        <name>[4Fe-4S] cluster</name>
        <dbReference type="ChEBI" id="CHEBI:49883"/>
        <label>2</label>
        <note>4Fe-4S-S-AdoMet</note>
    </ligand>
</feature>
<dbReference type="InterPro" id="IPR002792">
    <property type="entry name" value="TRAM_dom"/>
</dbReference>
<feature type="binding site" evidence="13">
    <location>
        <position position="19"/>
    </location>
    <ligand>
        <name>[4Fe-4S] cluster</name>
        <dbReference type="ChEBI" id="CHEBI:49883"/>
        <label>1</label>
    </ligand>
</feature>
<keyword evidence="13" id="KW-0963">Cytoplasm</keyword>
<dbReference type="AlphaFoldDB" id="A0A402D3J9"/>
<proteinExistence type="inferred from homology"/>
<dbReference type="Gene3D" id="3.80.30.20">
    <property type="entry name" value="tm_1862 like domain"/>
    <property type="match status" value="1"/>
</dbReference>
<dbReference type="Pfam" id="PF01938">
    <property type="entry name" value="TRAM"/>
    <property type="match status" value="1"/>
</dbReference>
<evidence type="ECO:0000256" key="6">
    <source>
        <dbReference type="ARBA" id="ARBA00023004"/>
    </source>
</evidence>
<dbReference type="GO" id="GO:0035597">
    <property type="term" value="F:tRNA-2-methylthio-N(6)-dimethylallyladenosine(37) synthase activity"/>
    <property type="evidence" value="ECO:0007669"/>
    <property type="project" value="UniProtKB-EC"/>
</dbReference>
<dbReference type="HAMAP" id="MF_01864">
    <property type="entry name" value="tRNA_metthiotr_MiaB"/>
    <property type="match status" value="1"/>
</dbReference>
<feature type="binding site" evidence="13">
    <location>
        <position position="176"/>
    </location>
    <ligand>
        <name>[4Fe-4S] cluster</name>
        <dbReference type="ChEBI" id="CHEBI:49883"/>
        <label>2</label>
        <note>4Fe-4S-S-AdoMet</note>
    </ligand>
</feature>
<evidence type="ECO:0000256" key="2">
    <source>
        <dbReference type="ARBA" id="ARBA00022485"/>
    </source>
</evidence>
<evidence type="ECO:0000256" key="5">
    <source>
        <dbReference type="ARBA" id="ARBA00022723"/>
    </source>
</evidence>
<dbReference type="KEGG" id="ccot:CCAX7_38870"/>
<reference evidence="14 15" key="1">
    <citation type="journal article" date="2019" name="Int. J. Syst. Evol. Microbiol.">
        <title>Capsulimonas corticalis gen. nov., sp. nov., an aerobic capsulated bacterium, of a novel bacterial order, Capsulimonadales ord. nov., of the class Armatimonadia of the phylum Armatimonadetes.</title>
        <authorList>
            <person name="Li J."/>
            <person name="Kudo C."/>
            <person name="Tonouchi A."/>
        </authorList>
    </citation>
    <scope>NUCLEOTIDE SEQUENCE [LARGE SCALE GENOMIC DNA]</scope>
    <source>
        <strain evidence="14 15">AX-7</strain>
    </source>
</reference>
<evidence type="ECO:0000256" key="11">
    <source>
        <dbReference type="ARBA" id="ARBA00080698"/>
    </source>
</evidence>
<keyword evidence="13" id="KW-0819">tRNA processing</keyword>
<sequence>MTDEKIAGRGGYTVLTWGCQMNEDDSAQMALMLEGQGYTRAERVEDSAVILLNTCSVRAKPERKVYSKLGELRELKVANPDLVIGVCGCMAQKEAPEIRRRAPYVDLVVGTGQIDRIPALVDRVRDERMPVIATDLPDRKDRHDKPTPVRMMGGTEPKLKTFVSISYGCDKFCTFCIVPLTRGKERSRPADEIVMEVERLASLGTQQITLLGQTVNSYGKFLDEPCSFAHLLERLNAIEGIQRIRYTSPYPKDFNDDVIEAIATLPKVCEQVHMPVQVGDDELLKRMHRGYTLDQYRTIVNKLRAAAPDVALTTDLMLGFPGETHEQFENTMDFVRETRFDSAFMFAYSPREGTKAAVYEDQIPEAVKMERLSALIALQNEITEEINRSQVGNIYEVLVERRSPKDPNKWTGLNRQGKTINFPAGRDLVGQLVQVRAVKAHLWGFTGELLPAREERGIALTMAAA</sequence>
<evidence type="ECO:0000313" key="14">
    <source>
        <dbReference type="EMBL" id="BDI31836.1"/>
    </source>
</evidence>
<evidence type="ECO:0000256" key="3">
    <source>
        <dbReference type="ARBA" id="ARBA00022679"/>
    </source>
</evidence>
<evidence type="ECO:0000256" key="8">
    <source>
        <dbReference type="ARBA" id="ARBA00033765"/>
    </source>
</evidence>
<comment type="cofactor">
    <cofactor evidence="13">
        <name>[4Fe-4S] cluster</name>
        <dbReference type="ChEBI" id="CHEBI:49883"/>
    </cofactor>
    <text evidence="13">Binds 2 [4Fe-4S] clusters. One cluster is coordinated with 3 cysteines and an exchangeable S-adenosyl-L-methionine.</text>
</comment>
<dbReference type="PANTHER" id="PTHR43020:SF2">
    <property type="entry name" value="MITOCHONDRIAL TRNA METHYLTHIOTRANSFERASE CDK5RAP1"/>
    <property type="match status" value="1"/>
</dbReference>
<dbReference type="SUPFAM" id="SSF102114">
    <property type="entry name" value="Radical SAM enzymes"/>
    <property type="match status" value="1"/>
</dbReference>
<protein>
    <recommendedName>
        <fullName evidence="10 13">tRNA-2-methylthio-N(6)-dimethylallyladenosine synthase</fullName>
        <ecNumber evidence="8 13">2.8.4.3</ecNumber>
    </recommendedName>
    <alternativeName>
        <fullName evidence="12 13">(Dimethylallyl)adenosine tRNA methylthiotransferase MiaB</fullName>
    </alternativeName>
    <alternativeName>
        <fullName evidence="11 13">tRNA-i(6)A37 methylthiotransferase</fullName>
    </alternativeName>
</protein>
<comment type="similarity">
    <text evidence="13">Belongs to the methylthiotransferase family. MiaB subfamily.</text>
</comment>
<dbReference type="NCBIfam" id="TIGR00089">
    <property type="entry name" value="MiaB/RimO family radical SAM methylthiotransferase"/>
    <property type="match status" value="1"/>
</dbReference>
<feature type="binding site" evidence="13">
    <location>
        <position position="89"/>
    </location>
    <ligand>
        <name>[4Fe-4S] cluster</name>
        <dbReference type="ChEBI" id="CHEBI:49883"/>
        <label>1</label>
    </ligand>
</feature>
<organism evidence="14 15">
    <name type="scientific">Capsulimonas corticalis</name>
    <dbReference type="NCBI Taxonomy" id="2219043"/>
    <lineage>
        <taxon>Bacteria</taxon>
        <taxon>Bacillati</taxon>
        <taxon>Armatimonadota</taxon>
        <taxon>Armatimonadia</taxon>
        <taxon>Capsulimonadales</taxon>
        <taxon>Capsulimonadaceae</taxon>
        <taxon>Capsulimonas</taxon>
    </lineage>
</organism>
<dbReference type="Pfam" id="PF00919">
    <property type="entry name" value="UPF0004"/>
    <property type="match status" value="1"/>
</dbReference>
<dbReference type="PANTHER" id="PTHR43020">
    <property type="entry name" value="CDK5 REGULATORY SUBUNIT-ASSOCIATED PROTEIN 1"/>
    <property type="match status" value="1"/>
</dbReference>
<dbReference type="PROSITE" id="PS51918">
    <property type="entry name" value="RADICAL_SAM"/>
    <property type="match status" value="1"/>
</dbReference>